<dbReference type="CDD" id="cd17934">
    <property type="entry name" value="DEXXQc_Upf1-like"/>
    <property type="match status" value="1"/>
</dbReference>
<dbReference type="Gene3D" id="3.40.50.300">
    <property type="entry name" value="P-loop containing nucleotide triphosphate hydrolases"/>
    <property type="match status" value="1"/>
</dbReference>
<dbReference type="SUPFAM" id="SSF52540">
    <property type="entry name" value="P-loop containing nucleoside triphosphate hydrolases"/>
    <property type="match status" value="1"/>
</dbReference>
<dbReference type="InterPro" id="IPR050534">
    <property type="entry name" value="Coronavir_polyprotein_1ab"/>
</dbReference>
<dbReference type="PANTHER" id="PTHR43788:SF8">
    <property type="entry name" value="DNA-BINDING PROTEIN SMUBP-2"/>
    <property type="match status" value="1"/>
</dbReference>
<feature type="non-terminal residue" evidence="1">
    <location>
        <position position="400"/>
    </location>
</feature>
<sequence>GSIKLPASTGFVKGRAAPLKISHAIGSSNAILTGSIISRGRDGPTTADSRKADIVLDILKGKMSLFTENPWIINLWDPPHGVMSWPARSTPHYFKSESVTVPETGPKRPLNHSQTLAIEKMLSPKDEDRIILIRGPPGSGKTSVISRFVEIAYSRDCPGIWLIAQSNVAVKNIAEKLASIGFMNWRLLISVDFHLDWHEHLYGHDIKDNIIRSDDFYTMLPTRIAGCKVILCTLSMLSSQWIRKKFLPSIPIHTLIVDEASQIEIGDYLPVFTLAVTKLEKMCLIGDDKQLPPHGQEDIEELQSVFEINHLHAYVHLLDTQYRMPPQMGDFISEQVYESLLKSNALHPITNSTIACQFLDIPGTEKMQNNSFIVSFCLQLFFFLDLWSWPIRIMKKHQQY</sequence>
<comment type="caution">
    <text evidence="1">The sequence shown here is derived from an EMBL/GenBank/DDBJ whole genome shotgun (WGS) entry which is preliminary data.</text>
</comment>
<protein>
    <submittedName>
        <fullName evidence="1">P-loop containing nucleoside triphosphate hydrolase protein</fullName>
    </submittedName>
</protein>
<dbReference type="InterPro" id="IPR027417">
    <property type="entry name" value="P-loop_NTPase"/>
</dbReference>
<dbReference type="AlphaFoldDB" id="A0A9P5P773"/>
<organism evidence="1 2">
    <name type="scientific">Rhodocollybia butyracea</name>
    <dbReference type="NCBI Taxonomy" id="206335"/>
    <lineage>
        <taxon>Eukaryota</taxon>
        <taxon>Fungi</taxon>
        <taxon>Dikarya</taxon>
        <taxon>Basidiomycota</taxon>
        <taxon>Agaricomycotina</taxon>
        <taxon>Agaricomycetes</taxon>
        <taxon>Agaricomycetidae</taxon>
        <taxon>Agaricales</taxon>
        <taxon>Marasmiineae</taxon>
        <taxon>Omphalotaceae</taxon>
        <taxon>Rhodocollybia</taxon>
    </lineage>
</organism>
<dbReference type="EMBL" id="JADNRY010000445">
    <property type="protein sequence ID" value="KAF9053527.1"/>
    <property type="molecule type" value="Genomic_DNA"/>
</dbReference>
<keyword evidence="2" id="KW-1185">Reference proteome</keyword>
<dbReference type="GO" id="GO:0043139">
    <property type="term" value="F:5'-3' DNA helicase activity"/>
    <property type="evidence" value="ECO:0007669"/>
    <property type="project" value="TreeGrafter"/>
</dbReference>
<reference evidence="1" key="1">
    <citation type="submission" date="2020-11" db="EMBL/GenBank/DDBJ databases">
        <authorList>
            <consortium name="DOE Joint Genome Institute"/>
            <person name="Ahrendt S."/>
            <person name="Riley R."/>
            <person name="Andreopoulos W."/>
            <person name="Labutti K."/>
            <person name="Pangilinan J."/>
            <person name="Ruiz-Duenas F.J."/>
            <person name="Barrasa J.M."/>
            <person name="Sanchez-Garcia M."/>
            <person name="Camarero S."/>
            <person name="Miyauchi S."/>
            <person name="Serrano A."/>
            <person name="Linde D."/>
            <person name="Babiker R."/>
            <person name="Drula E."/>
            <person name="Ayuso-Fernandez I."/>
            <person name="Pacheco R."/>
            <person name="Padilla G."/>
            <person name="Ferreira P."/>
            <person name="Barriuso J."/>
            <person name="Kellner H."/>
            <person name="Castanera R."/>
            <person name="Alfaro M."/>
            <person name="Ramirez L."/>
            <person name="Pisabarro A.G."/>
            <person name="Kuo A."/>
            <person name="Tritt A."/>
            <person name="Lipzen A."/>
            <person name="He G."/>
            <person name="Yan M."/>
            <person name="Ng V."/>
            <person name="Cullen D."/>
            <person name="Martin F."/>
            <person name="Rosso M.-N."/>
            <person name="Henrissat B."/>
            <person name="Hibbett D."/>
            <person name="Martinez A.T."/>
            <person name="Grigoriev I.V."/>
        </authorList>
    </citation>
    <scope>NUCLEOTIDE SEQUENCE</scope>
    <source>
        <strain evidence="1">AH 40177</strain>
    </source>
</reference>
<name>A0A9P5P773_9AGAR</name>
<keyword evidence="1" id="KW-0378">Hydrolase</keyword>
<dbReference type="Pfam" id="PF13245">
    <property type="entry name" value="AAA_19"/>
    <property type="match status" value="1"/>
</dbReference>
<evidence type="ECO:0000313" key="1">
    <source>
        <dbReference type="EMBL" id="KAF9053527.1"/>
    </source>
</evidence>
<dbReference type="OrthoDB" id="6513042at2759"/>
<dbReference type="GO" id="GO:0016787">
    <property type="term" value="F:hydrolase activity"/>
    <property type="evidence" value="ECO:0007669"/>
    <property type="project" value="UniProtKB-KW"/>
</dbReference>
<evidence type="ECO:0000313" key="2">
    <source>
        <dbReference type="Proteomes" id="UP000772434"/>
    </source>
</evidence>
<accession>A0A9P5P773</accession>
<gene>
    <name evidence="1" type="ORF">BDP27DRAFT_1242540</name>
</gene>
<dbReference type="PANTHER" id="PTHR43788">
    <property type="entry name" value="DNA2/NAM7 HELICASE FAMILY MEMBER"/>
    <property type="match status" value="1"/>
</dbReference>
<dbReference type="Proteomes" id="UP000772434">
    <property type="component" value="Unassembled WGS sequence"/>
</dbReference>
<proteinExistence type="predicted"/>